<evidence type="ECO:0000256" key="1">
    <source>
        <dbReference type="SAM" id="MobiDB-lite"/>
    </source>
</evidence>
<feature type="region of interest" description="Disordered" evidence="1">
    <location>
        <begin position="135"/>
        <end position="161"/>
    </location>
</feature>
<sequence>MLKKDSFSSSTLSSFFYQLQTCLLRKLNRRKLQDPQACQTQNLEPLLRDQPVAPPVVHRTPPARVRTNTSPVRPVTYAQFDSEEELISAAQSILRKRIAAAEAELPPFSTAKDRRRVRQHQRQAMLKLCNNLDVSSSTSDIPTVFQREASPNEKSPPILEA</sequence>
<proteinExistence type="predicted"/>
<reference evidence="2" key="1">
    <citation type="submission" date="2019-12" db="EMBL/GenBank/DDBJ databases">
        <title>Genome sequencing and annotation of Brassica cretica.</title>
        <authorList>
            <person name="Studholme D.J."/>
            <person name="Sarris P."/>
        </authorList>
    </citation>
    <scope>NUCLEOTIDE SEQUENCE</scope>
    <source>
        <strain evidence="2">PFS-109/04</strain>
        <tissue evidence="2">Leaf</tissue>
    </source>
</reference>
<gene>
    <name evidence="2" type="ORF">F2Q69_00041212</name>
</gene>
<evidence type="ECO:0000313" key="2">
    <source>
        <dbReference type="EMBL" id="KAF3502375.1"/>
    </source>
</evidence>
<comment type="caution">
    <text evidence="2">The sequence shown here is derived from an EMBL/GenBank/DDBJ whole genome shotgun (WGS) entry which is preliminary data.</text>
</comment>
<dbReference type="AlphaFoldDB" id="A0A8S9NFF4"/>
<dbReference type="Proteomes" id="UP000712600">
    <property type="component" value="Unassembled WGS sequence"/>
</dbReference>
<dbReference type="EMBL" id="QGKX02001621">
    <property type="protein sequence ID" value="KAF3502375.1"/>
    <property type="molecule type" value="Genomic_DNA"/>
</dbReference>
<protein>
    <submittedName>
        <fullName evidence="2">Uncharacterized protein</fullName>
    </submittedName>
</protein>
<name>A0A8S9NFF4_BRACR</name>
<evidence type="ECO:0000313" key="3">
    <source>
        <dbReference type="Proteomes" id="UP000712600"/>
    </source>
</evidence>
<accession>A0A8S9NFF4</accession>
<organism evidence="2 3">
    <name type="scientific">Brassica cretica</name>
    <name type="common">Mustard</name>
    <dbReference type="NCBI Taxonomy" id="69181"/>
    <lineage>
        <taxon>Eukaryota</taxon>
        <taxon>Viridiplantae</taxon>
        <taxon>Streptophyta</taxon>
        <taxon>Embryophyta</taxon>
        <taxon>Tracheophyta</taxon>
        <taxon>Spermatophyta</taxon>
        <taxon>Magnoliopsida</taxon>
        <taxon>eudicotyledons</taxon>
        <taxon>Gunneridae</taxon>
        <taxon>Pentapetalae</taxon>
        <taxon>rosids</taxon>
        <taxon>malvids</taxon>
        <taxon>Brassicales</taxon>
        <taxon>Brassicaceae</taxon>
        <taxon>Brassiceae</taxon>
        <taxon>Brassica</taxon>
    </lineage>
</organism>